<dbReference type="PROSITE" id="PS50118">
    <property type="entry name" value="HMG_BOX_2"/>
    <property type="match status" value="1"/>
</dbReference>
<evidence type="ECO:0000256" key="5">
    <source>
        <dbReference type="SAM" id="MobiDB-lite"/>
    </source>
</evidence>
<evidence type="ECO:0000313" key="8">
    <source>
        <dbReference type="RefSeq" id="XP_052127536.1"/>
    </source>
</evidence>
<keyword evidence="7" id="KW-1185">Reference proteome</keyword>
<dbReference type="FunFam" id="1.10.30.10:FF:000002">
    <property type="entry name" value="transcription factor Sox-2"/>
    <property type="match status" value="1"/>
</dbReference>
<dbReference type="InterPro" id="IPR050140">
    <property type="entry name" value="SRY-related_HMG-box_TF-like"/>
</dbReference>
<evidence type="ECO:0000256" key="2">
    <source>
        <dbReference type="ARBA" id="ARBA00023125"/>
    </source>
</evidence>
<comment type="subcellular location">
    <subcellularLocation>
        <location evidence="1">Nucleus</location>
    </subcellularLocation>
</comment>
<dbReference type="AlphaFoldDB" id="A0A9C6X1P1"/>
<feature type="compositionally biased region" description="Low complexity" evidence="5">
    <location>
        <begin position="409"/>
        <end position="423"/>
    </location>
</feature>
<dbReference type="GeneID" id="113208333"/>
<keyword evidence="3 4" id="KW-0539">Nucleus</keyword>
<evidence type="ECO:0000313" key="7">
    <source>
        <dbReference type="Proteomes" id="UP000504606"/>
    </source>
</evidence>
<dbReference type="Proteomes" id="UP000504606">
    <property type="component" value="Unplaced"/>
</dbReference>
<dbReference type="CDD" id="cd22028">
    <property type="entry name" value="HMG-box_SoxA_SoxB_SoxG"/>
    <property type="match status" value="1"/>
</dbReference>
<dbReference type="SUPFAM" id="SSF47095">
    <property type="entry name" value="HMG-box"/>
    <property type="match status" value="1"/>
</dbReference>
<organism evidence="7 8">
    <name type="scientific">Frankliniella occidentalis</name>
    <name type="common">Western flower thrips</name>
    <name type="synonym">Euthrips occidentalis</name>
    <dbReference type="NCBI Taxonomy" id="133901"/>
    <lineage>
        <taxon>Eukaryota</taxon>
        <taxon>Metazoa</taxon>
        <taxon>Ecdysozoa</taxon>
        <taxon>Arthropoda</taxon>
        <taxon>Hexapoda</taxon>
        <taxon>Insecta</taxon>
        <taxon>Pterygota</taxon>
        <taxon>Neoptera</taxon>
        <taxon>Paraneoptera</taxon>
        <taxon>Thysanoptera</taxon>
        <taxon>Terebrantia</taxon>
        <taxon>Thripoidea</taxon>
        <taxon>Thripidae</taxon>
        <taxon>Frankliniella</taxon>
    </lineage>
</organism>
<feature type="domain" description="HMG box" evidence="6">
    <location>
        <begin position="85"/>
        <end position="153"/>
    </location>
</feature>
<evidence type="ECO:0000256" key="1">
    <source>
        <dbReference type="ARBA" id="ARBA00004123"/>
    </source>
</evidence>
<evidence type="ECO:0000259" key="6">
    <source>
        <dbReference type="PROSITE" id="PS50118"/>
    </source>
</evidence>
<dbReference type="InterPro" id="IPR009071">
    <property type="entry name" value="HMG_box_dom"/>
</dbReference>
<reference evidence="8 9" key="1">
    <citation type="submission" date="2025-04" db="UniProtKB">
        <authorList>
            <consortium name="RefSeq"/>
        </authorList>
    </citation>
    <scope>IDENTIFICATION</scope>
    <source>
        <tissue evidence="8 9">Whole organism</tissue>
    </source>
</reference>
<dbReference type="PANTHER" id="PTHR10270">
    <property type="entry name" value="SOX TRANSCRIPTION FACTOR"/>
    <property type="match status" value="1"/>
</dbReference>
<dbReference type="GO" id="GO:0005634">
    <property type="term" value="C:nucleus"/>
    <property type="evidence" value="ECO:0007669"/>
    <property type="project" value="UniProtKB-SubCell"/>
</dbReference>
<evidence type="ECO:0000256" key="3">
    <source>
        <dbReference type="ARBA" id="ARBA00023242"/>
    </source>
</evidence>
<dbReference type="OrthoDB" id="6247875at2759"/>
<feature type="region of interest" description="Disordered" evidence="5">
    <location>
        <begin position="340"/>
        <end position="437"/>
    </location>
</feature>
<dbReference type="GO" id="GO:0007420">
    <property type="term" value="P:brain development"/>
    <property type="evidence" value="ECO:0007669"/>
    <property type="project" value="TreeGrafter"/>
</dbReference>
<dbReference type="GO" id="GO:0001228">
    <property type="term" value="F:DNA-binding transcription activator activity, RNA polymerase II-specific"/>
    <property type="evidence" value="ECO:0007669"/>
    <property type="project" value="TreeGrafter"/>
</dbReference>
<feature type="compositionally biased region" description="Gly residues" evidence="5">
    <location>
        <begin position="381"/>
        <end position="393"/>
    </location>
</feature>
<dbReference type="RefSeq" id="XP_052127537.1">
    <property type="nucleotide sequence ID" value="XM_052271577.1"/>
</dbReference>
<protein>
    <submittedName>
        <fullName evidence="8 9">Transcription factor SOX-3-like</fullName>
    </submittedName>
</protein>
<dbReference type="InterPro" id="IPR036910">
    <property type="entry name" value="HMG_box_dom_sf"/>
</dbReference>
<proteinExistence type="predicted"/>
<accession>A0A9C6X1P1</accession>
<sequence>MCEGGYGPLPAIHGSVAGLGGALQGGLGQGLAGLGGGFNLGAGPVCPSLDVRVATSTASTGGAPGSAPGAQHGSSAAAKKDSDHIKRPMNAFMVWSRLQRRKISQENPKMHNSEISKRLGAEWKLLSVTEKRPFIDEAKRLRDVHLKKYPDYKYRPRRKQKTVKSQGYPYSIPYPSVPMDALRAGMGQMGQYYGPTYGSLSASMAAAAAAAAAQHGSMSGLTAPSQVVSSIDAMAKYSLEAEKYRSQYLPSPSLAMYSAQTSDSSKYMDASPQRPSPSSYLDSTSAFTKAYLESSKMYMEAAASKAYAGEHGGLLRQAHGHGHYPIDIQRNFWTTGHPAWTTEAAGDRSSPQTYPDAAGALSAGGSTPRSPSQSPDVVGRGLAGLQGGAGGAASSGDRGGLDHSGGGSSSASSTSSAAPSPAGSAGGSASGGGGTPAAAPGGVGGGVGGSAQGPYYAQGLAPGLAPGLPQGLYPPYHQPSTPGAEFRRPLTVIF</sequence>
<feature type="compositionally biased region" description="Polar residues" evidence="5">
    <location>
        <begin position="364"/>
        <end position="375"/>
    </location>
</feature>
<dbReference type="RefSeq" id="XP_052127536.1">
    <property type="nucleotide sequence ID" value="XM_052271576.1"/>
</dbReference>
<feature type="compositionally biased region" description="Low complexity" evidence="5">
    <location>
        <begin position="56"/>
        <end position="77"/>
    </location>
</feature>
<evidence type="ECO:0000256" key="4">
    <source>
        <dbReference type="PROSITE-ProRule" id="PRU00267"/>
    </source>
</evidence>
<name>A0A9C6X1P1_FRAOC</name>
<feature type="region of interest" description="Disordered" evidence="5">
    <location>
        <begin position="56"/>
        <end position="83"/>
    </location>
</feature>
<keyword evidence="2 4" id="KW-0238">DNA-binding</keyword>
<dbReference type="GO" id="GO:0030182">
    <property type="term" value="P:neuron differentiation"/>
    <property type="evidence" value="ECO:0007669"/>
    <property type="project" value="TreeGrafter"/>
</dbReference>
<dbReference type="Pfam" id="PF00505">
    <property type="entry name" value="HMG_box"/>
    <property type="match status" value="1"/>
</dbReference>
<dbReference type="KEGG" id="foc:113208333"/>
<dbReference type="GO" id="GO:0000122">
    <property type="term" value="P:negative regulation of transcription by RNA polymerase II"/>
    <property type="evidence" value="ECO:0007669"/>
    <property type="project" value="TreeGrafter"/>
</dbReference>
<dbReference type="GO" id="GO:0000978">
    <property type="term" value="F:RNA polymerase II cis-regulatory region sequence-specific DNA binding"/>
    <property type="evidence" value="ECO:0007669"/>
    <property type="project" value="TreeGrafter"/>
</dbReference>
<evidence type="ECO:0000313" key="9">
    <source>
        <dbReference type="RefSeq" id="XP_052127537.1"/>
    </source>
</evidence>
<feature type="DNA-binding region" description="HMG box" evidence="4">
    <location>
        <begin position="85"/>
        <end position="153"/>
    </location>
</feature>
<dbReference type="PANTHER" id="PTHR10270:SF324">
    <property type="entry name" value="SOX DOMAIN-CONTAINING PROTEIN DICHAETE-RELATED"/>
    <property type="match status" value="1"/>
</dbReference>
<feature type="compositionally biased region" description="Gly residues" evidence="5">
    <location>
        <begin position="424"/>
        <end position="437"/>
    </location>
</feature>
<dbReference type="SMART" id="SM00398">
    <property type="entry name" value="HMG"/>
    <property type="match status" value="1"/>
</dbReference>
<dbReference type="Gene3D" id="1.10.30.10">
    <property type="entry name" value="High mobility group box domain"/>
    <property type="match status" value="1"/>
</dbReference>
<gene>
    <name evidence="8 9" type="primary">LOC113208333</name>
</gene>